<keyword evidence="1" id="KW-0472">Membrane</keyword>
<accession>A0A3Q0H7F0</accession>
<organism evidence="2 3">
    <name type="scientific">Alligator sinensis</name>
    <name type="common">Chinese alligator</name>
    <dbReference type="NCBI Taxonomy" id="38654"/>
    <lineage>
        <taxon>Eukaryota</taxon>
        <taxon>Metazoa</taxon>
        <taxon>Chordata</taxon>
        <taxon>Craniata</taxon>
        <taxon>Vertebrata</taxon>
        <taxon>Euteleostomi</taxon>
        <taxon>Archelosauria</taxon>
        <taxon>Archosauria</taxon>
        <taxon>Crocodylia</taxon>
        <taxon>Alligatoridae</taxon>
        <taxon>Alligatorinae</taxon>
        <taxon>Alligator</taxon>
    </lineage>
</organism>
<keyword evidence="2" id="KW-1185">Reference proteome</keyword>
<dbReference type="InParanoid" id="A0A3Q0H7F0"/>
<keyword evidence="1" id="KW-0812">Transmembrane</keyword>
<feature type="transmembrane region" description="Helical" evidence="1">
    <location>
        <begin position="20"/>
        <end position="42"/>
    </location>
</feature>
<dbReference type="RefSeq" id="XP_025066358.1">
    <property type="nucleotide sequence ID" value="XM_025210573.1"/>
</dbReference>
<name>A0A3Q0H7F0_ALLSI</name>
<sequence>MSQKTSYWSCRVVHTVCADFCYNMVSITMLFLIFLFAGQISLSQGSAIAASCCRCANPGARGFPVWISDSIKLSDIDRKVNIARRYPPSHCCSSTKVRVFTYRTEYRVKPSHPVFRQFAESPQAKTTLKPTVAHISDNNIYLQYVERAAKAENQSDCWVCSHFPLHTQGGIPTTPIPLGPIESLLNPSNNQAWDQSQQKFLLVKPAVGDWCFYINCSVSNCINLGTSICHHYFTSSSGGDWRNNNTATPTYCSSYNDFYSSKNLTKNTNPIYTPISSLNNTLWYCLYTDTSRGQCFFNETANPSFKSKGKRGVLGLGNGGRIPPKYSNLAALKGQYWVCGSHAYHKIPAKGKAMKASQDDQWAMDEWERIGKHGETKRE</sequence>
<reference evidence="3" key="1">
    <citation type="submission" date="2025-08" db="UniProtKB">
        <authorList>
            <consortium name="RefSeq"/>
        </authorList>
    </citation>
    <scope>IDENTIFICATION</scope>
</reference>
<dbReference type="KEGG" id="asn:106722486"/>
<dbReference type="Proteomes" id="UP000189705">
    <property type="component" value="Unplaced"/>
</dbReference>
<evidence type="ECO:0000256" key="1">
    <source>
        <dbReference type="SAM" id="Phobius"/>
    </source>
</evidence>
<evidence type="ECO:0000313" key="3">
    <source>
        <dbReference type="RefSeq" id="XP_025066358.1"/>
    </source>
</evidence>
<dbReference type="GeneID" id="106722486"/>
<dbReference type="AlphaFoldDB" id="A0A3Q0H7F0"/>
<protein>
    <submittedName>
        <fullName evidence="3">Uncharacterized protein LOC106722486</fullName>
    </submittedName>
</protein>
<proteinExistence type="predicted"/>
<keyword evidence="1" id="KW-1133">Transmembrane helix</keyword>
<evidence type="ECO:0000313" key="2">
    <source>
        <dbReference type="Proteomes" id="UP000189705"/>
    </source>
</evidence>
<gene>
    <name evidence="3" type="primary">LOC106722486</name>
</gene>